<evidence type="ECO:0000313" key="2">
    <source>
        <dbReference type="EMBL" id="EUA74223.1"/>
    </source>
</evidence>
<dbReference type="PANTHER" id="PTHR46844">
    <property type="entry name" value="SLR5058 PROTEIN"/>
    <property type="match status" value="1"/>
</dbReference>
<evidence type="ECO:0000259" key="1">
    <source>
        <dbReference type="Pfam" id="PF05729"/>
    </source>
</evidence>
<evidence type="ECO:0000313" key="3">
    <source>
        <dbReference type="Proteomes" id="UP000023351"/>
    </source>
</evidence>
<comment type="caution">
    <text evidence="2">The sequence shown here is derived from an EMBL/GenBank/DDBJ whole genome shotgun (WGS) entry which is preliminary data.</text>
</comment>
<dbReference type="EMBL" id="JAOJ01000001">
    <property type="protein sequence ID" value="EUA74223.1"/>
    <property type="molecule type" value="Genomic_DNA"/>
</dbReference>
<dbReference type="Proteomes" id="UP000023351">
    <property type="component" value="Unassembled WGS sequence"/>
</dbReference>
<feature type="domain" description="NACHT" evidence="1">
    <location>
        <begin position="269"/>
        <end position="422"/>
    </location>
</feature>
<gene>
    <name evidence="2" type="ORF">I540_0603</name>
</gene>
<protein>
    <submittedName>
        <fullName evidence="2">NACHT domain protein</fullName>
    </submittedName>
</protein>
<sequence>MRKPYAVSMDPLTIGTGAYGAMRVFNACARGARDLSDSFVTARRKYRLLGTYSPTLLDHDFRTATSTTGFDAQQLNDIGRFLSSEQPRPLLTLMAVASLTTVPDSKLIKHIKEGLTQEARKWNADKPNPWVKSADAIWDRLLDLHQEILPDIERDSGLLEDIEYFEDFVNTPLQRGDGPPGSYTARFVSQLIKLASDIGRLKEAYDASSEIARHMAATSLDPIITHTDLGRDDTANFESLYIDRSFIDFDGGQPLDSSALTSGNTPFRLVVTGAPGAGKSTYLQHFRRQLCEVQERPVFIVRCREYAATNWDRTNLIDFSIDRYNAEYSDEVGHSTIRDMLTLGRAVMVFDGLDEVTDPLRRIELSRRINSFGSMFPLSSILVTSREIGYERAPLDIRIFTRVQLTEFELEQTITYINKWFTLVKRQDLIDRFIHDSESIPDLRLNPLMLSLLCLLYRESGAIPSGRLGIYEECARLLFHRWDNHRQIKVEGAIPDFSDNLMQEIARWYYTSPSTQGGLDETVIRGMLRRILIDQSGFPEGRADAAAADFLEFCAGRAWLLGPTGSNHRGERLFSFTHKTFSEYFAAEAFARNTSNVTEICDRITQVFNEDSASVLPELLIQSYAKHSAQGASRIVKHLHQDAAPLLLLRLVEGAPLPAYSRKLVFDTVVQGWKYGEMLDRSELISLLQLNPLAREQFVEEYLLVDSEVREIFLSGWAGVVLSGAADRYLSGWASIVPQLIEISDMTKLADTDEAVWNWLAISEPKPLNPGNTYITLVSNSAFGPVPGIAWYTVERCLRFRKPLSNEQVCLSYVAQIVSELNSKKKIPELVIKLLSAIIIVGSKGSAWTVRWVDQPPSGVCFDLFSYVTLALRESYFTRGNIPYPVTTLWSGGLRDVVDVWFSGYATEPAGKEVRDAARYVLGFLPDRLTRWTFRHEKLVKEEIYKLP</sequence>
<accession>X8E2T1</accession>
<dbReference type="PANTHER" id="PTHR46844:SF1">
    <property type="entry name" value="SLR5058 PROTEIN"/>
    <property type="match status" value="1"/>
</dbReference>
<dbReference type="InterPro" id="IPR007111">
    <property type="entry name" value="NACHT_NTPase"/>
</dbReference>
<organism evidence="2 3">
    <name type="scientific">Mycobacteroides abscessus subsp. bolletii 1513</name>
    <dbReference type="NCBI Taxonomy" id="1299321"/>
    <lineage>
        <taxon>Bacteria</taxon>
        <taxon>Bacillati</taxon>
        <taxon>Actinomycetota</taxon>
        <taxon>Actinomycetes</taxon>
        <taxon>Mycobacteriales</taxon>
        <taxon>Mycobacteriaceae</taxon>
        <taxon>Mycobacteroides</taxon>
        <taxon>Mycobacteroides abscessus</taxon>
    </lineage>
</organism>
<name>X8E2T1_9MYCO</name>
<dbReference type="SUPFAM" id="SSF52540">
    <property type="entry name" value="P-loop containing nucleoside triphosphate hydrolases"/>
    <property type="match status" value="1"/>
</dbReference>
<dbReference type="Gene3D" id="3.40.50.300">
    <property type="entry name" value="P-loop containing nucleotide triphosphate hydrolases"/>
    <property type="match status" value="1"/>
</dbReference>
<dbReference type="Pfam" id="PF05729">
    <property type="entry name" value="NACHT"/>
    <property type="match status" value="1"/>
</dbReference>
<dbReference type="PATRIC" id="fig|1299321.3.peg.576"/>
<dbReference type="AlphaFoldDB" id="X8E2T1"/>
<reference evidence="2 3" key="1">
    <citation type="submission" date="2013-12" db="EMBL/GenBank/DDBJ databases">
        <authorList>
            <person name="Zelazny A."/>
            <person name="Olivier K."/>
            <person name="Holland S."/>
            <person name="Lenaerts A."/>
            <person name="Ordway D."/>
            <person name="DeGroote M.A."/>
            <person name="Parker T."/>
            <person name="Sizemore C."/>
            <person name="Tallon L.J."/>
            <person name="Sadzewicz L.K."/>
            <person name="Sengamalay N."/>
            <person name="Fraser C.M."/>
            <person name="Hine E."/>
            <person name="Shefchek K.A."/>
            <person name="Das S.P."/>
            <person name="Tettelin H."/>
        </authorList>
    </citation>
    <scope>NUCLEOTIDE SEQUENCE [LARGE SCALE GENOMIC DNA]</scope>
    <source>
        <strain evidence="2 3">1513</strain>
    </source>
</reference>
<dbReference type="InterPro" id="IPR027417">
    <property type="entry name" value="P-loop_NTPase"/>
</dbReference>
<proteinExistence type="predicted"/>